<keyword evidence="1" id="KW-1133">Transmembrane helix</keyword>
<comment type="caution">
    <text evidence="2">The sequence shown here is derived from an EMBL/GenBank/DDBJ whole genome shotgun (WGS) entry which is preliminary data.</text>
</comment>
<dbReference type="EMBL" id="BAAARB010000016">
    <property type="protein sequence ID" value="GAA2386192.1"/>
    <property type="molecule type" value="Genomic_DNA"/>
</dbReference>
<reference evidence="3" key="1">
    <citation type="journal article" date="2019" name="Int. J. Syst. Evol. Microbiol.">
        <title>The Global Catalogue of Microorganisms (GCM) 10K type strain sequencing project: providing services to taxonomists for standard genome sequencing and annotation.</title>
        <authorList>
            <consortium name="The Broad Institute Genomics Platform"/>
            <consortium name="The Broad Institute Genome Sequencing Center for Infectious Disease"/>
            <person name="Wu L."/>
            <person name="Ma J."/>
        </authorList>
    </citation>
    <scope>NUCLEOTIDE SEQUENCE [LARGE SCALE GENOMIC DNA]</scope>
    <source>
        <strain evidence="3">JCM 16227</strain>
    </source>
</reference>
<keyword evidence="3" id="KW-1185">Reference proteome</keyword>
<name>A0ABP5USC9_9ACTN</name>
<organism evidence="2 3">
    <name type="scientific">Gordonia cholesterolivorans</name>
    <dbReference type="NCBI Taxonomy" id="559625"/>
    <lineage>
        <taxon>Bacteria</taxon>
        <taxon>Bacillati</taxon>
        <taxon>Actinomycetota</taxon>
        <taxon>Actinomycetes</taxon>
        <taxon>Mycobacteriales</taxon>
        <taxon>Gordoniaceae</taxon>
        <taxon>Gordonia</taxon>
    </lineage>
</organism>
<accession>A0ABP5USC9</accession>
<evidence type="ECO:0000256" key="1">
    <source>
        <dbReference type="SAM" id="Phobius"/>
    </source>
</evidence>
<gene>
    <name evidence="2" type="ORF">GCM10009855_27920</name>
</gene>
<dbReference type="Pfam" id="PF11021">
    <property type="entry name" value="DUF2613"/>
    <property type="match status" value="1"/>
</dbReference>
<dbReference type="InterPro" id="IPR022566">
    <property type="entry name" value="DUF2613"/>
</dbReference>
<protein>
    <recommendedName>
        <fullName evidence="4">DUF2613 domain-containing protein</fullName>
    </recommendedName>
</protein>
<feature type="transmembrane region" description="Helical" evidence="1">
    <location>
        <begin position="6"/>
        <end position="26"/>
    </location>
</feature>
<evidence type="ECO:0000313" key="3">
    <source>
        <dbReference type="Proteomes" id="UP001501170"/>
    </source>
</evidence>
<evidence type="ECO:0000313" key="2">
    <source>
        <dbReference type="EMBL" id="GAA2386192.1"/>
    </source>
</evidence>
<dbReference type="Proteomes" id="UP001501170">
    <property type="component" value="Unassembled WGS sequence"/>
</dbReference>
<evidence type="ECO:0008006" key="4">
    <source>
        <dbReference type="Google" id="ProtNLM"/>
    </source>
</evidence>
<proteinExistence type="predicted"/>
<dbReference type="RefSeq" id="WP_045537208.1">
    <property type="nucleotide sequence ID" value="NZ_BAAARB010000016.1"/>
</dbReference>
<keyword evidence="1" id="KW-0472">Membrane</keyword>
<sequence length="66" mass="6690">MLRERLIYGAVAGVAGVLVGIGAVFLGGQLASETKPSTDVNSFNADNGFVQGSVDYGSRGGEDANN</sequence>
<keyword evidence="1" id="KW-0812">Transmembrane</keyword>